<dbReference type="Proteomes" id="UP001055940">
    <property type="component" value="Chromosome"/>
</dbReference>
<feature type="region of interest" description="Disordered" evidence="1">
    <location>
        <begin position="1"/>
        <end position="22"/>
    </location>
</feature>
<keyword evidence="3" id="KW-1185">Reference proteome</keyword>
<evidence type="ECO:0000313" key="3">
    <source>
        <dbReference type="Proteomes" id="UP001055940"/>
    </source>
</evidence>
<evidence type="ECO:0000313" key="2">
    <source>
        <dbReference type="EMBL" id="USY18786.1"/>
    </source>
</evidence>
<evidence type="ECO:0000256" key="1">
    <source>
        <dbReference type="SAM" id="MobiDB-lite"/>
    </source>
</evidence>
<dbReference type="RefSeq" id="WP_254418101.1">
    <property type="nucleotide sequence ID" value="NZ_BAAAJB010000016.1"/>
</dbReference>
<sequence>MSTESRDAVAHTGRGAGDEHEDEPLLIAAGVADLAFSGIGTALKRARALLVRSDLVELSQDGRKELKQRGRLALQRYVPASESHLELLARRAASRSGQSDV</sequence>
<name>A0ABY5D4X1_9ACTN</name>
<dbReference type="EMBL" id="CP099837">
    <property type="protein sequence ID" value="USY18786.1"/>
    <property type="molecule type" value="Genomic_DNA"/>
</dbReference>
<proteinExistence type="predicted"/>
<evidence type="ECO:0008006" key="4">
    <source>
        <dbReference type="Google" id="ProtNLM"/>
    </source>
</evidence>
<accession>A0ABY5D4X1</accession>
<protein>
    <recommendedName>
        <fullName evidence="4">Polyprenyl synthetase</fullName>
    </recommendedName>
</protein>
<organism evidence="2 3">
    <name type="scientific">Nocardiopsis exhalans</name>
    <dbReference type="NCBI Taxonomy" id="163604"/>
    <lineage>
        <taxon>Bacteria</taxon>
        <taxon>Bacillati</taxon>
        <taxon>Actinomycetota</taxon>
        <taxon>Actinomycetes</taxon>
        <taxon>Streptosporangiales</taxon>
        <taxon>Nocardiopsidaceae</taxon>
        <taxon>Nocardiopsis</taxon>
    </lineage>
</organism>
<reference evidence="2" key="1">
    <citation type="submission" date="2022-06" db="EMBL/GenBank/DDBJ databases">
        <authorList>
            <person name="Ping M."/>
        </authorList>
    </citation>
    <scope>NUCLEOTIDE SEQUENCE</scope>
    <source>
        <strain evidence="2">JCM11759T</strain>
    </source>
</reference>
<gene>
    <name evidence="2" type="ORF">NE857_26420</name>
</gene>